<evidence type="ECO:0000313" key="1">
    <source>
        <dbReference type="EMBL" id="RCW74090.1"/>
    </source>
</evidence>
<dbReference type="Proteomes" id="UP000252884">
    <property type="component" value="Unassembled WGS sequence"/>
</dbReference>
<organism evidence="1 2">
    <name type="scientific">Pseudorhodoferax soli</name>
    <dbReference type="NCBI Taxonomy" id="545864"/>
    <lineage>
        <taxon>Bacteria</taxon>
        <taxon>Pseudomonadati</taxon>
        <taxon>Pseudomonadota</taxon>
        <taxon>Betaproteobacteria</taxon>
        <taxon>Burkholderiales</taxon>
        <taxon>Comamonadaceae</taxon>
    </lineage>
</organism>
<dbReference type="EMBL" id="QPJK01000002">
    <property type="protein sequence ID" value="RCW74090.1"/>
    <property type="molecule type" value="Genomic_DNA"/>
</dbReference>
<name>A0A368Y182_9BURK</name>
<sequence length="69" mass="7331">MTHPSMQLLVEEPVPGAFVWTLAETDARGRPTKVARRAPEPADSYEAALAAGTHALNVLMRAQPVPAPA</sequence>
<comment type="caution">
    <text evidence="1">The sequence shown here is derived from an EMBL/GenBank/DDBJ whole genome shotgun (WGS) entry which is preliminary data.</text>
</comment>
<dbReference type="AlphaFoldDB" id="A0A368Y182"/>
<protein>
    <submittedName>
        <fullName evidence="1">Uncharacterized protein</fullName>
    </submittedName>
</protein>
<keyword evidence="2" id="KW-1185">Reference proteome</keyword>
<gene>
    <name evidence="1" type="ORF">DES41_102410</name>
</gene>
<reference evidence="1 2" key="1">
    <citation type="submission" date="2018-07" db="EMBL/GenBank/DDBJ databases">
        <title>Genomic Encyclopedia of Type Strains, Phase IV (KMG-IV): sequencing the most valuable type-strain genomes for metagenomic binning, comparative biology and taxonomic classification.</title>
        <authorList>
            <person name="Goeker M."/>
        </authorList>
    </citation>
    <scope>NUCLEOTIDE SEQUENCE [LARGE SCALE GENOMIC DNA]</scope>
    <source>
        <strain evidence="1 2">DSM 21634</strain>
    </source>
</reference>
<evidence type="ECO:0000313" key="2">
    <source>
        <dbReference type="Proteomes" id="UP000252884"/>
    </source>
</evidence>
<proteinExistence type="predicted"/>
<accession>A0A368Y182</accession>